<dbReference type="PANTHER" id="PTHR43443:SF1">
    <property type="entry name" value="3-HEXULOSE-6-PHOSPHATE ISOMERASE"/>
    <property type="match status" value="1"/>
</dbReference>
<organism evidence="3 4">
    <name type="scientific">Microbacterium gilvum</name>
    <dbReference type="NCBI Taxonomy" id="1336204"/>
    <lineage>
        <taxon>Bacteria</taxon>
        <taxon>Bacillati</taxon>
        <taxon>Actinomycetota</taxon>
        <taxon>Actinomycetes</taxon>
        <taxon>Micrococcales</taxon>
        <taxon>Microbacteriaceae</taxon>
        <taxon>Microbacterium</taxon>
    </lineage>
</organism>
<proteinExistence type="inferred from homology"/>
<dbReference type="InterPro" id="IPR001347">
    <property type="entry name" value="SIS_dom"/>
</dbReference>
<gene>
    <name evidence="3" type="primary">hxlB</name>
    <name evidence="3" type="ORF">GCM10023351_27570</name>
</gene>
<keyword evidence="4" id="KW-1185">Reference proteome</keyword>
<feature type="domain" description="SIS" evidence="2">
    <location>
        <begin position="37"/>
        <end position="179"/>
    </location>
</feature>
<dbReference type="InterPro" id="IPR017552">
    <property type="entry name" value="PHI/rmpB"/>
</dbReference>
<dbReference type="EMBL" id="BAABKO010000005">
    <property type="protein sequence ID" value="GAA4781009.1"/>
    <property type="molecule type" value="Genomic_DNA"/>
</dbReference>
<evidence type="ECO:0000256" key="1">
    <source>
        <dbReference type="ARBA" id="ARBA00009235"/>
    </source>
</evidence>
<dbReference type="Gene3D" id="3.40.50.10490">
    <property type="entry name" value="Glucose-6-phosphate isomerase like protein, domain 1"/>
    <property type="match status" value="1"/>
</dbReference>
<evidence type="ECO:0000313" key="3">
    <source>
        <dbReference type="EMBL" id="GAA4781009.1"/>
    </source>
</evidence>
<dbReference type="PANTHER" id="PTHR43443">
    <property type="entry name" value="3-HEXULOSE-6-PHOSPHATE ISOMERASE"/>
    <property type="match status" value="1"/>
</dbReference>
<dbReference type="NCBIfam" id="TIGR03127">
    <property type="entry name" value="RuMP_HxlB"/>
    <property type="match status" value="1"/>
</dbReference>
<evidence type="ECO:0000313" key="4">
    <source>
        <dbReference type="Proteomes" id="UP001501645"/>
    </source>
</evidence>
<comment type="similarity">
    <text evidence="1">Belongs to the SIS family. PHI subfamily.</text>
</comment>
<sequence length="192" mass="19370">MDAVEIAEPDVRAGLLLARQELAAALAAVEPSAVASAARAVAGADRVFVFGLGRSGIALRALAMRLMHLGIETHVVGETTAPAVRPGDVLVVASGSGTTASVVRSTEKAASLGVRIVALTAAPGSPLASASDVVVAVPAAVKTDHGGSASRQYAGSLFEQAVLVVGDALFHALWMASGTSAEELWTRHANLE</sequence>
<dbReference type="RefSeq" id="WP_345440209.1">
    <property type="nucleotide sequence ID" value="NZ_BAABKO010000005.1"/>
</dbReference>
<dbReference type="SUPFAM" id="SSF53697">
    <property type="entry name" value="SIS domain"/>
    <property type="match status" value="1"/>
</dbReference>
<comment type="caution">
    <text evidence="3">The sequence shown here is derived from an EMBL/GenBank/DDBJ whole genome shotgun (WGS) entry which is preliminary data.</text>
</comment>
<evidence type="ECO:0000259" key="2">
    <source>
        <dbReference type="PROSITE" id="PS51464"/>
    </source>
</evidence>
<protein>
    <submittedName>
        <fullName evidence="3">6-phospho-3-hexuloisomerase</fullName>
    </submittedName>
</protein>
<dbReference type="InterPro" id="IPR046348">
    <property type="entry name" value="SIS_dom_sf"/>
</dbReference>
<dbReference type="PROSITE" id="PS51464">
    <property type="entry name" value="SIS"/>
    <property type="match status" value="1"/>
</dbReference>
<name>A0ABP9AJX6_9MICO</name>
<reference evidence="4" key="1">
    <citation type="journal article" date="2019" name="Int. J. Syst. Evol. Microbiol.">
        <title>The Global Catalogue of Microorganisms (GCM) 10K type strain sequencing project: providing services to taxonomists for standard genome sequencing and annotation.</title>
        <authorList>
            <consortium name="The Broad Institute Genomics Platform"/>
            <consortium name="The Broad Institute Genome Sequencing Center for Infectious Disease"/>
            <person name="Wu L."/>
            <person name="Ma J."/>
        </authorList>
    </citation>
    <scope>NUCLEOTIDE SEQUENCE [LARGE SCALE GENOMIC DNA]</scope>
    <source>
        <strain evidence="4">JCM 18537</strain>
    </source>
</reference>
<dbReference type="Proteomes" id="UP001501645">
    <property type="component" value="Unassembled WGS sequence"/>
</dbReference>
<dbReference type="Pfam" id="PF01380">
    <property type="entry name" value="SIS"/>
    <property type="match status" value="1"/>
</dbReference>
<accession>A0ABP9AJX6</accession>